<dbReference type="FunCoup" id="A0A2P6MSD5">
    <property type="interactions" value="694"/>
</dbReference>
<evidence type="ECO:0000313" key="5">
    <source>
        <dbReference type="Proteomes" id="UP000241769"/>
    </source>
</evidence>
<dbReference type="PANTHER" id="PTHR22761">
    <property type="entry name" value="CHARGED MULTIVESICULAR BODY PROTEIN"/>
    <property type="match status" value="1"/>
</dbReference>
<dbReference type="Pfam" id="PF03357">
    <property type="entry name" value="Snf7"/>
    <property type="match status" value="1"/>
</dbReference>
<dbReference type="STRING" id="1890364.A0A2P6MSD5"/>
<dbReference type="GO" id="GO:0000815">
    <property type="term" value="C:ESCRT III complex"/>
    <property type="evidence" value="ECO:0007669"/>
    <property type="project" value="TreeGrafter"/>
</dbReference>
<comment type="caution">
    <text evidence="4">The sequence shown here is derived from an EMBL/GenBank/DDBJ whole genome shotgun (WGS) entry which is preliminary data.</text>
</comment>
<organism evidence="4 5">
    <name type="scientific">Planoprotostelium fungivorum</name>
    <dbReference type="NCBI Taxonomy" id="1890364"/>
    <lineage>
        <taxon>Eukaryota</taxon>
        <taxon>Amoebozoa</taxon>
        <taxon>Evosea</taxon>
        <taxon>Variosea</taxon>
        <taxon>Cavosteliida</taxon>
        <taxon>Cavosteliaceae</taxon>
        <taxon>Planoprotostelium</taxon>
    </lineage>
</organism>
<dbReference type="EMBL" id="MDYQ01000448">
    <property type="protein sequence ID" value="PRP74619.1"/>
    <property type="molecule type" value="Genomic_DNA"/>
</dbReference>
<dbReference type="GO" id="GO:0006900">
    <property type="term" value="P:vesicle budding from membrane"/>
    <property type="evidence" value="ECO:0007669"/>
    <property type="project" value="TreeGrafter"/>
</dbReference>
<dbReference type="Gene3D" id="6.10.250.1710">
    <property type="match status" value="1"/>
</dbReference>
<dbReference type="GO" id="GO:0005771">
    <property type="term" value="C:multivesicular body"/>
    <property type="evidence" value="ECO:0007669"/>
    <property type="project" value="TreeGrafter"/>
</dbReference>
<dbReference type="Proteomes" id="UP000241769">
    <property type="component" value="Unassembled WGS sequence"/>
</dbReference>
<dbReference type="OrthoDB" id="17380at2759"/>
<accession>A0A2P6MSD5</accession>
<proteinExistence type="inferred from homology"/>
<dbReference type="AlphaFoldDB" id="A0A2P6MSD5"/>
<dbReference type="GO" id="GO:0009898">
    <property type="term" value="C:cytoplasmic side of plasma membrane"/>
    <property type="evidence" value="ECO:0007669"/>
    <property type="project" value="TreeGrafter"/>
</dbReference>
<evidence type="ECO:0000256" key="2">
    <source>
        <dbReference type="ARBA" id="ARBA00006190"/>
    </source>
</evidence>
<name>A0A2P6MSD5_9EUKA</name>
<evidence type="ECO:0000256" key="1">
    <source>
        <dbReference type="ARBA" id="ARBA00004177"/>
    </source>
</evidence>
<sequence length="213" mass="23848">MPLFGKKPAPNPKESIQKLRDTIELLEKREIHLQKQAEKQVLDAKAAMAKKDKKTALMCLKRKKLYENQLDKLAGSRMNLEIQAMSLESANVDIETLKATKQATDTMKKMHGQLNIDKIEDIVDDARDVMEQYEEIGNVLTQPINGQAFDEDDLLEELNQLDEERISEQMLEIGSAPSHPIPVTKVPTYAAAASTRVSSTEEDELAALEASMA</sequence>
<evidence type="ECO:0000313" key="4">
    <source>
        <dbReference type="EMBL" id="PRP74619.1"/>
    </source>
</evidence>
<dbReference type="InParanoid" id="A0A2P6MSD5"/>
<gene>
    <name evidence="4" type="ORF">PROFUN_03541</name>
</gene>
<dbReference type="GO" id="GO:0032511">
    <property type="term" value="P:late endosome to vacuole transport via multivesicular body sorting pathway"/>
    <property type="evidence" value="ECO:0007669"/>
    <property type="project" value="TreeGrafter"/>
</dbReference>
<dbReference type="Gene3D" id="1.10.287.1060">
    <property type="entry name" value="ESAT-6-like"/>
    <property type="match status" value="1"/>
</dbReference>
<comment type="similarity">
    <text evidence="2">Belongs to the SNF7 family.</text>
</comment>
<keyword evidence="5" id="KW-1185">Reference proteome</keyword>
<evidence type="ECO:0000256" key="3">
    <source>
        <dbReference type="ARBA" id="ARBA00022753"/>
    </source>
</evidence>
<reference evidence="4 5" key="1">
    <citation type="journal article" date="2018" name="Genome Biol. Evol.">
        <title>Multiple Roots of Fruiting Body Formation in Amoebozoa.</title>
        <authorList>
            <person name="Hillmann F."/>
            <person name="Forbes G."/>
            <person name="Novohradska S."/>
            <person name="Ferling I."/>
            <person name="Riege K."/>
            <person name="Groth M."/>
            <person name="Westermann M."/>
            <person name="Marz M."/>
            <person name="Spaller T."/>
            <person name="Winckler T."/>
            <person name="Schaap P."/>
            <person name="Glockner G."/>
        </authorList>
    </citation>
    <scope>NUCLEOTIDE SEQUENCE [LARGE SCALE GENOMIC DNA]</scope>
    <source>
        <strain evidence="4 5">Jena</strain>
    </source>
</reference>
<protein>
    <submittedName>
        <fullName evidence="4">Uncharacterized protein</fullName>
    </submittedName>
</protein>
<keyword evidence="3" id="KW-0967">Endosome</keyword>
<dbReference type="InterPro" id="IPR005024">
    <property type="entry name" value="Snf7_fam"/>
</dbReference>
<comment type="subcellular location">
    <subcellularLocation>
        <location evidence="1">Endosome</location>
    </subcellularLocation>
</comment>
<dbReference type="PANTHER" id="PTHR22761:SF10">
    <property type="entry name" value="GH13992P"/>
    <property type="match status" value="1"/>
</dbReference>